<reference evidence="1 2" key="1">
    <citation type="submission" date="2018-01" db="EMBL/GenBank/DDBJ databases">
        <title>Draft genome sequence of Jishengella sp. NA12.</title>
        <authorList>
            <person name="Sahin N."/>
            <person name="Ay H."/>
            <person name="Saygin H."/>
        </authorList>
    </citation>
    <scope>NUCLEOTIDE SEQUENCE [LARGE SCALE GENOMIC DNA]</scope>
    <source>
        <strain evidence="1 2">NA12</strain>
    </source>
</reference>
<feature type="non-terminal residue" evidence="1">
    <location>
        <position position="1"/>
    </location>
</feature>
<dbReference type="PANTHER" id="PTHR47691:SF3">
    <property type="entry name" value="HTH-TYPE TRANSCRIPTIONAL REGULATOR RV0890C-RELATED"/>
    <property type="match status" value="1"/>
</dbReference>
<proteinExistence type="predicted"/>
<dbReference type="AlphaFoldDB" id="A0A2W2E3X7"/>
<evidence type="ECO:0000313" key="1">
    <source>
        <dbReference type="EMBL" id="PZG18692.1"/>
    </source>
</evidence>
<comment type="caution">
    <text evidence="1">The sequence shown here is derived from an EMBL/GenBank/DDBJ whole genome shotgun (WGS) entry which is preliminary data.</text>
</comment>
<dbReference type="OrthoDB" id="33864at2"/>
<sequence>GGVGKTRLALELARAAPPAATGPWLVELAPVRDPKLVAATVAGALGLLGIESLDTLAAVLHGWDALLVLDNCEHLAEETARLVATLLGAAPGIRVLATGQQPLRVAGEAIAEVGPLPLPDAVELFVSRARAARPGWRIEDADRRLVRRICAAVDGLPLAVEIAAARSRVLPLDVLAASLTDRSALLVGGRRDGPVRHRSLTAALAWGYDLLEPEEQRLLRTVSVFSGGFTLDAVADLAGRLDAGPTDAQDSRTAGADVSPVDLPGTALRVGDLTDRSLVLRGRDDRYRLLEPVRAFAEQAAQPAERAAARRAHLLWMRDLAETAETGMVSGRAAWWTARMGAERDNVRAAFATAREAGDTVTGLRLVGALIWFWYRWGAIDEGGGLLGELLDSADRSGDVDFRLTARALLARAGLRYLAGDVAAAYSLMSTAAAHAERAGDQVTQARCGGYAAHFAVLAGDPQRALDRAEVAMRLAEQSGQEWVRAEVRTSFGLVVLLTRGAEAAAGHLSDGWRTAVACGHDFAASNAAWSLMRAELARDRPAAAAGLGAATLAHRQDAGDVTSWMMVAHTTAGALARIAGTGDAPAGRDPAIDGATVLGALDAMSATLGFDPERTDPVHAPQVRTALRAAAGPEPFAAAARQGRDLDPGQVTELLAAYQR</sequence>
<dbReference type="PANTHER" id="PTHR47691">
    <property type="entry name" value="REGULATOR-RELATED"/>
    <property type="match status" value="1"/>
</dbReference>
<protein>
    <recommendedName>
        <fullName evidence="3">AfsR/SARP family transcriptional regulator</fullName>
    </recommendedName>
</protein>
<accession>A0A2W2E3X7</accession>
<dbReference type="InterPro" id="IPR027417">
    <property type="entry name" value="P-loop_NTPase"/>
</dbReference>
<evidence type="ECO:0000313" key="2">
    <source>
        <dbReference type="Proteomes" id="UP000248924"/>
    </source>
</evidence>
<dbReference type="EMBL" id="POTY01000067">
    <property type="protein sequence ID" value="PZG18692.1"/>
    <property type="molecule type" value="Genomic_DNA"/>
</dbReference>
<name>A0A2W2E3X7_9ACTN</name>
<dbReference type="SUPFAM" id="SSF52540">
    <property type="entry name" value="P-loop containing nucleoside triphosphate hydrolases"/>
    <property type="match status" value="1"/>
</dbReference>
<gene>
    <name evidence="1" type="ORF">C1I95_13025</name>
</gene>
<organism evidence="1 2">
    <name type="scientific">Micromonospora craterilacus</name>
    <dbReference type="NCBI Taxonomy" id="1655439"/>
    <lineage>
        <taxon>Bacteria</taxon>
        <taxon>Bacillati</taxon>
        <taxon>Actinomycetota</taxon>
        <taxon>Actinomycetes</taxon>
        <taxon>Micromonosporales</taxon>
        <taxon>Micromonosporaceae</taxon>
        <taxon>Micromonospora</taxon>
    </lineage>
</organism>
<dbReference type="Proteomes" id="UP000248924">
    <property type="component" value="Unassembled WGS sequence"/>
</dbReference>
<dbReference type="InterPro" id="IPR011990">
    <property type="entry name" value="TPR-like_helical_dom_sf"/>
</dbReference>
<dbReference type="Gene3D" id="1.25.40.10">
    <property type="entry name" value="Tetratricopeptide repeat domain"/>
    <property type="match status" value="1"/>
</dbReference>
<evidence type="ECO:0008006" key="3">
    <source>
        <dbReference type="Google" id="ProtNLM"/>
    </source>
</evidence>
<keyword evidence="2" id="KW-1185">Reference proteome</keyword>